<dbReference type="SUPFAM" id="SSF50129">
    <property type="entry name" value="GroES-like"/>
    <property type="match status" value="1"/>
</dbReference>
<accession>A0A437MRP4</accession>
<dbReference type="CDD" id="cd08283">
    <property type="entry name" value="FDH_like_1"/>
    <property type="match status" value="1"/>
</dbReference>
<evidence type="ECO:0000256" key="4">
    <source>
        <dbReference type="ARBA" id="ARBA00023002"/>
    </source>
</evidence>
<dbReference type="InterPro" id="IPR013149">
    <property type="entry name" value="ADH-like_C"/>
</dbReference>
<keyword evidence="9" id="KW-1185">Reference proteome</keyword>
<dbReference type="Gene3D" id="3.90.180.10">
    <property type="entry name" value="Medium-chain alcohol dehydrogenases, catalytic domain"/>
    <property type="match status" value="1"/>
</dbReference>
<keyword evidence="2 5" id="KW-0479">Metal-binding</keyword>
<dbReference type="GO" id="GO:0008270">
    <property type="term" value="F:zinc ion binding"/>
    <property type="evidence" value="ECO:0007669"/>
    <property type="project" value="InterPro"/>
</dbReference>
<organism evidence="8 9">
    <name type="scientific">Mucilaginibacter limnophilus</name>
    <dbReference type="NCBI Taxonomy" id="1932778"/>
    <lineage>
        <taxon>Bacteria</taxon>
        <taxon>Pseudomonadati</taxon>
        <taxon>Bacteroidota</taxon>
        <taxon>Sphingobacteriia</taxon>
        <taxon>Sphingobacteriales</taxon>
        <taxon>Sphingobacteriaceae</taxon>
        <taxon>Mucilaginibacter</taxon>
    </lineage>
</organism>
<dbReference type="Pfam" id="PF00107">
    <property type="entry name" value="ADH_zinc_N"/>
    <property type="match status" value="1"/>
</dbReference>
<evidence type="ECO:0000313" key="8">
    <source>
        <dbReference type="EMBL" id="RVU00303.1"/>
    </source>
</evidence>
<comment type="similarity">
    <text evidence="5">Belongs to the zinc-containing alcohol dehydrogenase family.</text>
</comment>
<dbReference type="InterPro" id="IPR011032">
    <property type="entry name" value="GroES-like_sf"/>
</dbReference>
<evidence type="ECO:0000259" key="7">
    <source>
        <dbReference type="Pfam" id="PF08240"/>
    </source>
</evidence>
<comment type="caution">
    <text evidence="8">The sequence shown here is derived from an EMBL/GenBank/DDBJ whole genome shotgun (WGS) entry which is preliminary data.</text>
</comment>
<evidence type="ECO:0000256" key="3">
    <source>
        <dbReference type="ARBA" id="ARBA00022833"/>
    </source>
</evidence>
<evidence type="ECO:0000259" key="6">
    <source>
        <dbReference type="Pfam" id="PF00107"/>
    </source>
</evidence>
<sequence>MLAMNYRGPFRIRADRDKPVPQIEHPYDAIVRVTRSLICGSDLHLYHGMVPDTRVGMTFGHEFTGVVEEVGSGVQKLKVGDRVLVPFNIACGTCPFCKQELYGNCHESNPEATAVGGFFGYAHIAGGYDGGQAEYVRVPFADVSPTVIPEGMDIEDAVLLTDVVPTGYQAAEMGGIRKGDTVVVFGAGPVGIMAARCAWLFGAGRVIVIDHLDYRLEFVKNYAYCEAYNFKEMDDPVVFLKKQTDWFGADVCIDAVGCDASGSALQTITGKKLLLQAGSATALHWAVNSVKKGGIVSVIGVYGPPFNMVPMGSIMNKGITLRTNQASVKRLLPKLIDHVMSGRLNPKGIITHRLPLEEISDAYHIFSAKRDNCIKPLLIPPRANLA</sequence>
<evidence type="ECO:0000256" key="1">
    <source>
        <dbReference type="ARBA" id="ARBA00001947"/>
    </source>
</evidence>
<dbReference type="InterPro" id="IPR036291">
    <property type="entry name" value="NAD(P)-bd_dom_sf"/>
</dbReference>
<dbReference type="Gene3D" id="3.40.50.720">
    <property type="entry name" value="NAD(P)-binding Rossmann-like Domain"/>
    <property type="match status" value="1"/>
</dbReference>
<reference evidence="8 9" key="1">
    <citation type="submission" date="2019-01" db="EMBL/GenBank/DDBJ databases">
        <authorList>
            <person name="Chen W.-M."/>
        </authorList>
    </citation>
    <scope>NUCLEOTIDE SEQUENCE [LARGE SCALE GENOMIC DNA]</scope>
    <source>
        <strain evidence="8 9">YBJ-36</strain>
    </source>
</reference>
<dbReference type="Proteomes" id="UP000282759">
    <property type="component" value="Unassembled WGS sequence"/>
</dbReference>
<proteinExistence type="inferred from homology"/>
<gene>
    <name evidence="8" type="ORF">EOD41_12525</name>
</gene>
<dbReference type="InterPro" id="IPR013154">
    <property type="entry name" value="ADH-like_N"/>
</dbReference>
<dbReference type="GO" id="GO:0016491">
    <property type="term" value="F:oxidoreductase activity"/>
    <property type="evidence" value="ECO:0007669"/>
    <property type="project" value="UniProtKB-KW"/>
</dbReference>
<dbReference type="EMBL" id="SACK01000005">
    <property type="protein sequence ID" value="RVU00303.1"/>
    <property type="molecule type" value="Genomic_DNA"/>
</dbReference>
<dbReference type="OrthoDB" id="9787435at2"/>
<feature type="domain" description="Alcohol dehydrogenase-like N-terminal" evidence="7">
    <location>
        <begin position="26"/>
        <end position="145"/>
    </location>
</feature>
<dbReference type="PROSITE" id="PS00059">
    <property type="entry name" value="ADH_ZINC"/>
    <property type="match status" value="1"/>
</dbReference>
<comment type="cofactor">
    <cofactor evidence="1 5">
        <name>Zn(2+)</name>
        <dbReference type="ChEBI" id="CHEBI:29105"/>
    </cofactor>
</comment>
<protein>
    <submittedName>
        <fullName evidence="8">Glutathione-dependent formaldehyde dehydrogenase</fullName>
    </submittedName>
</protein>
<evidence type="ECO:0000313" key="9">
    <source>
        <dbReference type="Proteomes" id="UP000282759"/>
    </source>
</evidence>
<dbReference type="SUPFAM" id="SSF51735">
    <property type="entry name" value="NAD(P)-binding Rossmann-fold domains"/>
    <property type="match status" value="1"/>
</dbReference>
<keyword evidence="3 5" id="KW-0862">Zinc</keyword>
<dbReference type="InterPro" id="IPR002328">
    <property type="entry name" value="ADH_Zn_CS"/>
</dbReference>
<dbReference type="PANTHER" id="PTHR42813:SF2">
    <property type="entry name" value="DEHYDROGENASE, ZINC-CONTAINING, PUTATIVE (AFU_ORTHOLOGUE AFUA_2G02810)-RELATED"/>
    <property type="match status" value="1"/>
</dbReference>
<dbReference type="Pfam" id="PF08240">
    <property type="entry name" value="ADH_N"/>
    <property type="match status" value="1"/>
</dbReference>
<evidence type="ECO:0000256" key="2">
    <source>
        <dbReference type="ARBA" id="ARBA00022723"/>
    </source>
</evidence>
<evidence type="ECO:0000256" key="5">
    <source>
        <dbReference type="RuleBase" id="RU361277"/>
    </source>
</evidence>
<feature type="domain" description="Alcohol dehydrogenase-like C-terminal" evidence="6">
    <location>
        <begin position="189"/>
        <end position="267"/>
    </location>
</feature>
<dbReference type="PANTHER" id="PTHR42813">
    <property type="entry name" value="ZINC-TYPE ALCOHOL DEHYDROGENASE-LIKE"/>
    <property type="match status" value="1"/>
</dbReference>
<dbReference type="AlphaFoldDB" id="A0A437MRP4"/>
<keyword evidence="4" id="KW-0560">Oxidoreductase</keyword>
<name>A0A437MRP4_9SPHI</name>